<dbReference type="Pfam" id="PF04073">
    <property type="entry name" value="tRNA_edit"/>
    <property type="match status" value="1"/>
</dbReference>
<dbReference type="Proteomes" id="UP000602284">
    <property type="component" value="Unassembled WGS sequence"/>
</dbReference>
<dbReference type="InterPro" id="IPR002316">
    <property type="entry name" value="Pro-tRNA-ligase_IIa"/>
</dbReference>
<comment type="function">
    <text evidence="10">Catalyzes the attachment of proline to tRNA(Pro) in a two-step reaction: proline is first activated by ATP to form Pro-AMP and then transferred to the acceptor end of tRNA(Pro). As ProRS can inadvertently accommodate and process non-cognate amino acids such as alanine and cysteine, to avoid such errors it has two additional distinct editing activities against alanine. One activity is designated as 'pretransfer' editing and involves the tRNA(Pro)-independent hydrolysis of activated Ala-AMP. The other activity is designated 'posttransfer' editing and involves deacylation of mischarged Ala-tRNA(Pro). The misacylated Cys-tRNA(Pro) is not edited by ProRS.</text>
</comment>
<evidence type="ECO:0000259" key="11">
    <source>
        <dbReference type="PROSITE" id="PS50862"/>
    </source>
</evidence>
<dbReference type="SUPFAM" id="SSF55681">
    <property type="entry name" value="Class II aaRS and biotin synthetases"/>
    <property type="match status" value="1"/>
</dbReference>
<dbReference type="PROSITE" id="PS50862">
    <property type="entry name" value="AA_TRNA_LIGASE_II"/>
    <property type="match status" value="1"/>
</dbReference>
<dbReference type="CDD" id="cd00779">
    <property type="entry name" value="ProRS_core_prok"/>
    <property type="match status" value="1"/>
</dbReference>
<dbReference type="SUPFAM" id="SSF52954">
    <property type="entry name" value="Class II aaRS ABD-related"/>
    <property type="match status" value="1"/>
</dbReference>
<keyword evidence="8 10" id="KW-0030">Aminoacyl-tRNA synthetase</keyword>
<evidence type="ECO:0000256" key="10">
    <source>
        <dbReference type="HAMAP-Rule" id="MF_01569"/>
    </source>
</evidence>
<keyword evidence="5 10" id="KW-0547">Nucleotide-binding</keyword>
<comment type="subunit">
    <text evidence="2 10">Homodimer.</text>
</comment>
<dbReference type="Gene3D" id="3.30.930.10">
    <property type="entry name" value="Bira Bifunctional Protein, Domain 2"/>
    <property type="match status" value="2"/>
</dbReference>
<organism evidence="12 13">
    <name type="scientific">Tumebacillus amylolyticus</name>
    <dbReference type="NCBI Taxonomy" id="2801339"/>
    <lineage>
        <taxon>Bacteria</taxon>
        <taxon>Bacillati</taxon>
        <taxon>Bacillota</taxon>
        <taxon>Bacilli</taxon>
        <taxon>Bacillales</taxon>
        <taxon>Alicyclobacillaceae</taxon>
        <taxon>Tumebacillus</taxon>
    </lineage>
</organism>
<dbReference type="HAMAP" id="MF_01569">
    <property type="entry name" value="Pro_tRNA_synth_type1"/>
    <property type="match status" value="1"/>
</dbReference>
<dbReference type="InterPro" id="IPR002314">
    <property type="entry name" value="aa-tRNA-synt_IIb"/>
</dbReference>
<dbReference type="InterPro" id="IPR023717">
    <property type="entry name" value="Pro-tRNA-Synthase_IIa_type1"/>
</dbReference>
<evidence type="ECO:0000256" key="3">
    <source>
        <dbReference type="ARBA" id="ARBA00022490"/>
    </source>
</evidence>
<comment type="subcellular location">
    <subcellularLocation>
        <location evidence="1 10">Cytoplasm</location>
    </subcellularLocation>
</comment>
<dbReference type="PANTHER" id="PTHR42753">
    <property type="entry name" value="MITOCHONDRIAL RIBOSOME PROTEIN L39/PROLYL-TRNA LIGASE FAMILY MEMBER"/>
    <property type="match status" value="1"/>
</dbReference>
<evidence type="ECO:0000256" key="6">
    <source>
        <dbReference type="ARBA" id="ARBA00022840"/>
    </source>
</evidence>
<accession>A0ABS1JFG1</accession>
<feature type="domain" description="Aminoacyl-transfer RNA synthetases class-II family profile" evidence="11">
    <location>
        <begin position="38"/>
        <end position="470"/>
    </location>
</feature>
<dbReference type="GO" id="GO:0004827">
    <property type="term" value="F:proline-tRNA ligase activity"/>
    <property type="evidence" value="ECO:0007669"/>
    <property type="project" value="UniProtKB-EC"/>
</dbReference>
<evidence type="ECO:0000256" key="7">
    <source>
        <dbReference type="ARBA" id="ARBA00022917"/>
    </source>
</evidence>
<evidence type="ECO:0000256" key="9">
    <source>
        <dbReference type="ARBA" id="ARBA00047671"/>
    </source>
</evidence>
<dbReference type="InterPro" id="IPR036621">
    <property type="entry name" value="Anticodon-bd_dom_sf"/>
</dbReference>
<protein>
    <recommendedName>
        <fullName evidence="10">Proline--tRNA ligase</fullName>
        <ecNumber evidence="10">6.1.1.15</ecNumber>
    </recommendedName>
    <alternativeName>
        <fullName evidence="10">Prolyl-tRNA synthetase</fullName>
        <shortName evidence="10">ProRS</shortName>
    </alternativeName>
</protein>
<dbReference type="InterPro" id="IPR050062">
    <property type="entry name" value="Pro-tRNA_synthetase"/>
</dbReference>
<dbReference type="RefSeq" id="WP_201637945.1">
    <property type="nucleotide sequence ID" value="NZ_JAEQNB010000007.1"/>
</dbReference>
<dbReference type="InterPro" id="IPR033730">
    <property type="entry name" value="ProRS_core_prok"/>
</dbReference>
<dbReference type="SUPFAM" id="SSF55826">
    <property type="entry name" value="YbaK/ProRS associated domain"/>
    <property type="match status" value="1"/>
</dbReference>
<dbReference type="PIRSF" id="PIRSF001535">
    <property type="entry name" value="ProRS_1"/>
    <property type="match status" value="1"/>
</dbReference>
<keyword evidence="13" id="KW-1185">Reference proteome</keyword>
<dbReference type="CDD" id="cd00861">
    <property type="entry name" value="ProRS_anticodon_short"/>
    <property type="match status" value="1"/>
</dbReference>
<proteinExistence type="inferred from homology"/>
<dbReference type="InterPro" id="IPR036754">
    <property type="entry name" value="YbaK/aa-tRNA-synt-asso_dom_sf"/>
</dbReference>
<evidence type="ECO:0000256" key="2">
    <source>
        <dbReference type="ARBA" id="ARBA00011738"/>
    </source>
</evidence>
<comment type="domain">
    <text evidence="10">Consists of three domains: the N-terminal catalytic domain, the editing domain and the C-terminal anticodon-binding domain.</text>
</comment>
<evidence type="ECO:0000256" key="5">
    <source>
        <dbReference type="ARBA" id="ARBA00022741"/>
    </source>
</evidence>
<dbReference type="InterPro" id="IPR004500">
    <property type="entry name" value="Pro-tRNA-synth_IIa_bac-type"/>
</dbReference>
<dbReference type="EC" id="6.1.1.15" evidence="10"/>
<reference evidence="12 13" key="1">
    <citation type="submission" date="2021-01" db="EMBL/GenBank/DDBJ databases">
        <title>Tumebacillus sp. strain ITR2 16S ribosomal RNA gene Genome sequencing and assembly.</title>
        <authorList>
            <person name="Kang M."/>
        </authorList>
    </citation>
    <scope>NUCLEOTIDE SEQUENCE [LARGE SCALE GENOMIC DNA]</scope>
    <source>
        <strain evidence="12 13">ITR2</strain>
    </source>
</reference>
<comment type="catalytic activity">
    <reaction evidence="9 10">
        <text>tRNA(Pro) + L-proline + ATP = L-prolyl-tRNA(Pro) + AMP + diphosphate</text>
        <dbReference type="Rhea" id="RHEA:14305"/>
        <dbReference type="Rhea" id="RHEA-COMP:9700"/>
        <dbReference type="Rhea" id="RHEA-COMP:9702"/>
        <dbReference type="ChEBI" id="CHEBI:30616"/>
        <dbReference type="ChEBI" id="CHEBI:33019"/>
        <dbReference type="ChEBI" id="CHEBI:60039"/>
        <dbReference type="ChEBI" id="CHEBI:78442"/>
        <dbReference type="ChEBI" id="CHEBI:78532"/>
        <dbReference type="ChEBI" id="CHEBI:456215"/>
        <dbReference type="EC" id="6.1.1.15"/>
    </reaction>
</comment>
<name>A0ABS1JFG1_9BACL</name>
<dbReference type="InterPro" id="IPR006195">
    <property type="entry name" value="aa-tRNA-synth_II"/>
</dbReference>
<evidence type="ECO:0000256" key="8">
    <source>
        <dbReference type="ARBA" id="ARBA00023146"/>
    </source>
</evidence>
<gene>
    <name evidence="10" type="primary">proS</name>
    <name evidence="12" type="ORF">JJB07_20340</name>
</gene>
<dbReference type="NCBIfam" id="TIGR00409">
    <property type="entry name" value="proS_fam_II"/>
    <property type="match status" value="1"/>
</dbReference>
<sequence length="573" mass="63715">MRQNRMILPTLREVPKEAEVISHKLMLRAGLVRQLAAGVYTYLPLGLRVLKKVENIVREEMNKSGAQELMMSVLQPAEVWHNTGRWDDYGPELVRLKDRHDRDFVLGPTHEEVITALIKDEINSYKKLPINVYQIQTKFRDERRPRFGLMRGREFLMKDAYSFHTSWESLNETYDQMYKTYNSIFSRLGLNFRPVEANAGAIGGSGRNHEFMVLADVGEDTIATCTHCDYAANLEQATAHLEYAAAGVAPSADAPVFEKIHTPNTKTIDQLVSSLGVEASSFFKTLLYIIDGKTVAVVVRGDHEVNELKLKGLFDAKSVELADDATIERVTGAPTGFIGPVGLKGVEVIVDEAIANAGAGFAGANERDYHLQNVVPSRDFAAGRVADVRNVLEGDTCPKCKEGKIEFYRGIECGHIFELGTKYSVPVGATYLDENQKAQTMIMGCYGIGVSRIMSAVLEQSNDDNGIIWPMPIAPFQVHLIPVNVKDETQVKVAEQLYARLQQQGVEVLLDDRDERAGVKFKDSDLIGLPVRVTVGKKAEEGIVEFKVRKTGESQELTLEQAFEEILGLVLGH</sequence>
<dbReference type="PRINTS" id="PR01046">
    <property type="entry name" value="TRNASYNTHPRO"/>
</dbReference>
<dbReference type="InterPro" id="IPR007214">
    <property type="entry name" value="YbaK/aa-tRNA-synth-assoc-dom"/>
</dbReference>
<evidence type="ECO:0000313" key="12">
    <source>
        <dbReference type="EMBL" id="MBL0388950.1"/>
    </source>
</evidence>
<dbReference type="InterPro" id="IPR044140">
    <property type="entry name" value="ProRS_anticodon_short"/>
</dbReference>
<keyword evidence="7 10" id="KW-0648">Protein biosynthesis</keyword>
<comment type="caution">
    <text evidence="12">The sequence shown here is derived from an EMBL/GenBank/DDBJ whole genome shotgun (WGS) entry which is preliminary data.</text>
</comment>
<keyword evidence="4 10" id="KW-0436">Ligase</keyword>
<comment type="similarity">
    <text evidence="10">Belongs to the class-II aminoacyl-tRNA synthetase family. ProS type 1 subfamily.</text>
</comment>
<evidence type="ECO:0000313" key="13">
    <source>
        <dbReference type="Proteomes" id="UP000602284"/>
    </source>
</evidence>
<dbReference type="PANTHER" id="PTHR42753:SF2">
    <property type="entry name" value="PROLINE--TRNA LIGASE"/>
    <property type="match status" value="1"/>
</dbReference>
<dbReference type="Pfam" id="PF03129">
    <property type="entry name" value="HGTP_anticodon"/>
    <property type="match status" value="1"/>
</dbReference>
<evidence type="ECO:0000256" key="4">
    <source>
        <dbReference type="ARBA" id="ARBA00022598"/>
    </source>
</evidence>
<keyword evidence="3 10" id="KW-0963">Cytoplasm</keyword>
<dbReference type="EMBL" id="JAEQNB010000007">
    <property type="protein sequence ID" value="MBL0388950.1"/>
    <property type="molecule type" value="Genomic_DNA"/>
</dbReference>
<dbReference type="Pfam" id="PF00587">
    <property type="entry name" value="tRNA-synt_2b"/>
    <property type="match status" value="1"/>
</dbReference>
<dbReference type="NCBIfam" id="NF006625">
    <property type="entry name" value="PRK09194.1"/>
    <property type="match status" value="1"/>
</dbReference>
<keyword evidence="6 10" id="KW-0067">ATP-binding</keyword>
<dbReference type="CDD" id="cd04334">
    <property type="entry name" value="ProRS-INS"/>
    <property type="match status" value="1"/>
</dbReference>
<evidence type="ECO:0000256" key="1">
    <source>
        <dbReference type="ARBA" id="ARBA00004496"/>
    </source>
</evidence>
<dbReference type="InterPro" id="IPR045864">
    <property type="entry name" value="aa-tRNA-synth_II/BPL/LPL"/>
</dbReference>
<dbReference type="Gene3D" id="3.40.50.800">
    <property type="entry name" value="Anticodon-binding domain"/>
    <property type="match status" value="1"/>
</dbReference>
<dbReference type="InterPro" id="IPR004154">
    <property type="entry name" value="Anticodon-bd"/>
</dbReference>